<dbReference type="PANTHER" id="PTHR34933">
    <property type="entry name" value="FLAGELLAR L-RING PROTEIN"/>
    <property type="match status" value="1"/>
</dbReference>
<reference evidence="12" key="1">
    <citation type="submission" date="2020-03" db="EMBL/GenBank/DDBJ databases">
        <title>Solimonas marina sp. nov., isolated from deep seawater of the Pacific Ocean.</title>
        <authorList>
            <person name="Liu X."/>
            <person name="Lai Q."/>
            <person name="Sun F."/>
            <person name="Gai Y."/>
            <person name="Li G."/>
            <person name="Shao Z."/>
        </authorList>
    </citation>
    <scope>NUCLEOTIDE SEQUENCE</scope>
    <source>
        <strain evidence="12">C16B3</strain>
    </source>
</reference>
<evidence type="ECO:0000313" key="12">
    <source>
        <dbReference type="EMBL" id="NKF21757.1"/>
    </source>
</evidence>
<evidence type="ECO:0000256" key="10">
    <source>
        <dbReference type="ARBA" id="ARBA00023288"/>
    </source>
</evidence>
<evidence type="ECO:0000256" key="9">
    <source>
        <dbReference type="ARBA" id="ARBA00023237"/>
    </source>
</evidence>
<sequence>MRSFAILACLSLAACATTSPREDPYVPPEAAAAPAPASDGSIYSGGSGLALFEDNKARRVGDLLTVNLVEQTNAEKKANTSTAKTTSDSIANPTLFGRPVSVNGTGVLGFDLGSDQAFTGSGASTQSNKLSGSVTVIVTRVLPNGNLVVRGEKQIQINQGSEHVALQGIVRPIDIAADGTVPSSRVANAKISYAGNGAVADSNAMGWLARFFNSVLFPF</sequence>
<evidence type="ECO:0000256" key="3">
    <source>
        <dbReference type="ARBA" id="ARBA00006929"/>
    </source>
</evidence>
<dbReference type="GO" id="GO:0009279">
    <property type="term" value="C:cell outer membrane"/>
    <property type="evidence" value="ECO:0007669"/>
    <property type="project" value="UniProtKB-SubCell"/>
</dbReference>
<dbReference type="Proteomes" id="UP000653472">
    <property type="component" value="Unassembled WGS sequence"/>
</dbReference>
<dbReference type="NCBIfam" id="NF001304">
    <property type="entry name" value="PRK00249.1-4"/>
    <property type="match status" value="1"/>
</dbReference>
<evidence type="ECO:0000313" key="13">
    <source>
        <dbReference type="Proteomes" id="UP000653472"/>
    </source>
</evidence>
<protein>
    <recommendedName>
        <fullName evidence="11">Flagellar L-ring protein</fullName>
    </recommendedName>
    <alternativeName>
        <fullName evidence="11">Basal body L-ring protein</fullName>
    </alternativeName>
</protein>
<comment type="similarity">
    <text evidence="3 11">Belongs to the FlgH family.</text>
</comment>
<gene>
    <name evidence="11 12" type="primary">flgH</name>
    <name evidence="12" type="ORF">G7Y82_05460</name>
</gene>
<comment type="subunit">
    <text evidence="4 11">The basal body constitutes a major portion of the flagellar organelle and consists of four rings (L,P,S, and M) mounted on a central rod.</text>
</comment>
<dbReference type="PRINTS" id="PR01008">
    <property type="entry name" value="FLGLRINGFLGH"/>
</dbReference>
<dbReference type="PROSITE" id="PS51257">
    <property type="entry name" value="PROKAR_LIPOPROTEIN"/>
    <property type="match status" value="1"/>
</dbReference>
<evidence type="ECO:0000256" key="11">
    <source>
        <dbReference type="HAMAP-Rule" id="MF_00415"/>
    </source>
</evidence>
<dbReference type="Pfam" id="PF02107">
    <property type="entry name" value="FlgH"/>
    <property type="match status" value="1"/>
</dbReference>
<dbReference type="RefSeq" id="WP_168146994.1">
    <property type="nucleotide sequence ID" value="NZ_JAAVXB010000002.1"/>
</dbReference>
<keyword evidence="9 11" id="KW-0998">Cell outer membrane</keyword>
<keyword evidence="12" id="KW-0969">Cilium</keyword>
<keyword evidence="10 11" id="KW-0449">Lipoprotein</keyword>
<dbReference type="GO" id="GO:0003774">
    <property type="term" value="F:cytoskeletal motor activity"/>
    <property type="evidence" value="ECO:0007669"/>
    <property type="project" value="InterPro"/>
</dbReference>
<dbReference type="HAMAP" id="MF_00415">
    <property type="entry name" value="FlgH"/>
    <property type="match status" value="1"/>
</dbReference>
<comment type="function">
    <text evidence="1 11">Assembles around the rod to form the L-ring and probably protects the motor/basal body from shearing forces during rotation.</text>
</comment>
<comment type="caution">
    <text evidence="12">The sequence shown here is derived from an EMBL/GenBank/DDBJ whole genome shotgun (WGS) entry which is preliminary data.</text>
</comment>
<keyword evidence="6 11" id="KW-0472">Membrane</keyword>
<dbReference type="GO" id="GO:0009427">
    <property type="term" value="C:bacterial-type flagellum basal body, distal rod, L ring"/>
    <property type="evidence" value="ECO:0007669"/>
    <property type="project" value="InterPro"/>
</dbReference>
<dbReference type="GO" id="GO:0071973">
    <property type="term" value="P:bacterial-type flagellum-dependent cell motility"/>
    <property type="evidence" value="ECO:0007669"/>
    <property type="project" value="InterPro"/>
</dbReference>
<keyword evidence="8 11" id="KW-0975">Bacterial flagellum</keyword>
<evidence type="ECO:0000256" key="8">
    <source>
        <dbReference type="ARBA" id="ARBA00023143"/>
    </source>
</evidence>
<dbReference type="AlphaFoldDB" id="A0A970B3Y1"/>
<organism evidence="12 13">
    <name type="scientific">Solimonas marina</name>
    <dbReference type="NCBI Taxonomy" id="2714601"/>
    <lineage>
        <taxon>Bacteria</taxon>
        <taxon>Pseudomonadati</taxon>
        <taxon>Pseudomonadota</taxon>
        <taxon>Gammaproteobacteria</taxon>
        <taxon>Nevskiales</taxon>
        <taxon>Nevskiaceae</taxon>
        <taxon>Solimonas</taxon>
    </lineage>
</organism>
<keyword evidence="7" id="KW-0564">Palmitate</keyword>
<accession>A0A970B3Y1</accession>
<keyword evidence="13" id="KW-1185">Reference proteome</keyword>
<evidence type="ECO:0000256" key="7">
    <source>
        <dbReference type="ARBA" id="ARBA00023139"/>
    </source>
</evidence>
<name>A0A970B3Y1_9GAMM</name>
<dbReference type="EMBL" id="JAAVXB010000002">
    <property type="protein sequence ID" value="NKF21757.1"/>
    <property type="molecule type" value="Genomic_DNA"/>
</dbReference>
<comment type="subcellular location">
    <subcellularLocation>
        <location evidence="11">Cell outer membrane</location>
        <topology evidence="11">Lipid-anchor</topology>
    </subcellularLocation>
    <subcellularLocation>
        <location evidence="11">Bacterial flagellum basal body</location>
    </subcellularLocation>
    <subcellularLocation>
        <location evidence="2">Membrane</location>
        <topology evidence="2">Lipid-anchor</topology>
    </subcellularLocation>
</comment>
<evidence type="ECO:0000256" key="1">
    <source>
        <dbReference type="ARBA" id="ARBA00002591"/>
    </source>
</evidence>
<dbReference type="InterPro" id="IPR000527">
    <property type="entry name" value="Flag_Lring"/>
</dbReference>
<evidence type="ECO:0000256" key="5">
    <source>
        <dbReference type="ARBA" id="ARBA00022729"/>
    </source>
</evidence>
<evidence type="ECO:0000256" key="2">
    <source>
        <dbReference type="ARBA" id="ARBA00004635"/>
    </source>
</evidence>
<evidence type="ECO:0000256" key="6">
    <source>
        <dbReference type="ARBA" id="ARBA00023136"/>
    </source>
</evidence>
<keyword evidence="12" id="KW-0966">Cell projection</keyword>
<keyword evidence="5 11" id="KW-0732">Signal</keyword>
<dbReference type="PANTHER" id="PTHR34933:SF1">
    <property type="entry name" value="FLAGELLAR L-RING PROTEIN"/>
    <property type="match status" value="1"/>
</dbReference>
<keyword evidence="12" id="KW-0282">Flagellum</keyword>
<evidence type="ECO:0000256" key="4">
    <source>
        <dbReference type="ARBA" id="ARBA00011439"/>
    </source>
</evidence>
<proteinExistence type="inferred from homology"/>